<dbReference type="AlphaFoldDB" id="A0A9N9T6U2"/>
<evidence type="ECO:0000313" key="1">
    <source>
        <dbReference type="EMBL" id="CAG9839951.1"/>
    </source>
</evidence>
<organism evidence="1 2">
    <name type="scientific">Diabrotica balteata</name>
    <name type="common">Banded cucumber beetle</name>
    <dbReference type="NCBI Taxonomy" id="107213"/>
    <lineage>
        <taxon>Eukaryota</taxon>
        <taxon>Metazoa</taxon>
        <taxon>Ecdysozoa</taxon>
        <taxon>Arthropoda</taxon>
        <taxon>Hexapoda</taxon>
        <taxon>Insecta</taxon>
        <taxon>Pterygota</taxon>
        <taxon>Neoptera</taxon>
        <taxon>Endopterygota</taxon>
        <taxon>Coleoptera</taxon>
        <taxon>Polyphaga</taxon>
        <taxon>Cucujiformia</taxon>
        <taxon>Chrysomeloidea</taxon>
        <taxon>Chrysomelidae</taxon>
        <taxon>Galerucinae</taxon>
        <taxon>Diabroticina</taxon>
        <taxon>Diabroticites</taxon>
        <taxon>Diabrotica</taxon>
    </lineage>
</organism>
<dbReference type="OrthoDB" id="6774034at2759"/>
<dbReference type="Proteomes" id="UP001153709">
    <property type="component" value="Chromosome 8"/>
</dbReference>
<name>A0A9N9T6U2_DIABA</name>
<accession>A0A9N9T6U2</accession>
<reference evidence="1" key="1">
    <citation type="submission" date="2022-01" db="EMBL/GenBank/DDBJ databases">
        <authorList>
            <person name="King R."/>
        </authorList>
    </citation>
    <scope>NUCLEOTIDE SEQUENCE</scope>
</reference>
<gene>
    <name evidence="1" type="ORF">DIABBA_LOCUS12661</name>
</gene>
<evidence type="ECO:0000313" key="2">
    <source>
        <dbReference type="Proteomes" id="UP001153709"/>
    </source>
</evidence>
<protein>
    <submittedName>
        <fullName evidence="1">Uncharacterized protein</fullName>
    </submittedName>
</protein>
<keyword evidence="2" id="KW-1185">Reference proteome</keyword>
<dbReference type="EMBL" id="OU898283">
    <property type="protein sequence ID" value="CAG9839951.1"/>
    <property type="molecule type" value="Genomic_DNA"/>
</dbReference>
<sequence>MSKIENIRKHAFSVAVLNGDFKKTEWYVDSAASVHLTLNEDWTNNKRVSNTCDIIVANKNIAKVKCSDDLD</sequence>
<proteinExistence type="predicted"/>